<evidence type="ECO:0000256" key="1">
    <source>
        <dbReference type="SAM" id="MobiDB-lite"/>
    </source>
</evidence>
<accession>A0AAE1DFY0</accession>
<dbReference type="EMBL" id="JAWDGP010004080">
    <property type="protein sequence ID" value="KAK3768013.1"/>
    <property type="molecule type" value="Genomic_DNA"/>
</dbReference>
<protein>
    <submittedName>
        <fullName evidence="2">Uncharacterized protein</fullName>
    </submittedName>
</protein>
<keyword evidence="3" id="KW-1185">Reference proteome</keyword>
<evidence type="ECO:0000313" key="2">
    <source>
        <dbReference type="EMBL" id="KAK3768013.1"/>
    </source>
</evidence>
<organism evidence="2 3">
    <name type="scientific">Elysia crispata</name>
    <name type="common">lettuce slug</name>
    <dbReference type="NCBI Taxonomy" id="231223"/>
    <lineage>
        <taxon>Eukaryota</taxon>
        <taxon>Metazoa</taxon>
        <taxon>Spiralia</taxon>
        <taxon>Lophotrochozoa</taxon>
        <taxon>Mollusca</taxon>
        <taxon>Gastropoda</taxon>
        <taxon>Heterobranchia</taxon>
        <taxon>Euthyneura</taxon>
        <taxon>Panpulmonata</taxon>
        <taxon>Sacoglossa</taxon>
        <taxon>Placobranchoidea</taxon>
        <taxon>Plakobranchidae</taxon>
        <taxon>Elysia</taxon>
    </lineage>
</organism>
<gene>
    <name evidence="2" type="ORF">RRG08_016908</name>
</gene>
<sequence>MEHDASATAFDSILCQSGQFGFFQKRLFLIATLIQSACVSVLLYTSACMPEVEELDDACVEKAFNIADNGYGPHHEFSVINSTLNIINATASVADIPSIMNTAIFKDTTGSLITNDTVGAVVHNLTASIITTDSGSKTLGYTKSRILKAIVSYDSSSSSFLSRPTTAATTSSSTTTSVRTEMGSPDLISTLNNSSSASSVTSTVEYLLQNIANVTAEINSDTLDLSDTPPFPSMDNGSSMITHGEIRIKEDFHTDRKILPTKVYQSTDIRQAHRKHIGSTSAAGGETPSPTTDSFVAGYLNLSTTFFDFANDTASHSKDPTRGYNTLLLRLLQTTSASNTTTMATGHVDCSRTFILLSTELQKTEVRSCLPAVAF</sequence>
<feature type="compositionally biased region" description="Low complexity" evidence="1">
    <location>
        <begin position="157"/>
        <end position="177"/>
    </location>
</feature>
<proteinExistence type="predicted"/>
<dbReference type="AlphaFoldDB" id="A0AAE1DFY0"/>
<feature type="compositionally biased region" description="Polar residues" evidence="1">
    <location>
        <begin position="278"/>
        <end position="290"/>
    </location>
</feature>
<comment type="caution">
    <text evidence="2">The sequence shown here is derived from an EMBL/GenBank/DDBJ whole genome shotgun (WGS) entry which is preliminary data.</text>
</comment>
<dbReference type="Proteomes" id="UP001283361">
    <property type="component" value="Unassembled WGS sequence"/>
</dbReference>
<reference evidence="2" key="1">
    <citation type="journal article" date="2023" name="G3 (Bethesda)">
        <title>A reference genome for the long-term kleptoplast-retaining sea slug Elysia crispata morphotype clarki.</title>
        <authorList>
            <person name="Eastman K.E."/>
            <person name="Pendleton A.L."/>
            <person name="Shaikh M.A."/>
            <person name="Suttiyut T."/>
            <person name="Ogas R."/>
            <person name="Tomko P."/>
            <person name="Gavelis G."/>
            <person name="Widhalm J.R."/>
            <person name="Wisecaver J.H."/>
        </authorList>
    </citation>
    <scope>NUCLEOTIDE SEQUENCE</scope>
    <source>
        <strain evidence="2">ECLA1</strain>
    </source>
</reference>
<feature type="region of interest" description="Disordered" evidence="1">
    <location>
        <begin position="269"/>
        <end position="290"/>
    </location>
</feature>
<evidence type="ECO:0000313" key="3">
    <source>
        <dbReference type="Proteomes" id="UP001283361"/>
    </source>
</evidence>
<name>A0AAE1DFY0_9GAST</name>
<feature type="region of interest" description="Disordered" evidence="1">
    <location>
        <begin position="157"/>
        <end position="194"/>
    </location>
</feature>